<organism evidence="3 4">
    <name type="scientific">Linnemannia gamsii</name>
    <dbReference type="NCBI Taxonomy" id="64522"/>
    <lineage>
        <taxon>Eukaryota</taxon>
        <taxon>Fungi</taxon>
        <taxon>Fungi incertae sedis</taxon>
        <taxon>Mucoromycota</taxon>
        <taxon>Mortierellomycotina</taxon>
        <taxon>Mortierellomycetes</taxon>
        <taxon>Mortierellales</taxon>
        <taxon>Mortierellaceae</taxon>
        <taxon>Linnemannia</taxon>
    </lineage>
</organism>
<dbReference type="OrthoDB" id="2407093at2759"/>
<sequence>MNNNTLTVDAVPVTTTFAAFILDKNDQGVVSVYSIDPRIPTLTLTRTPVKGFSPLFHPTQSFTSLNSRIVVYGGAVPNGIHIFDVISGTWTGPALVDPSASATVPPSEGLSIGIIAGIAAAAAVVLLIIGGLAVWRIRRHRRTTQTQTKAADNIPIDDDIKVPVKDSSIDLLTLDTKSHSRYDDRRQTSESTLTPSMATASIPGTPASQHMKRHSNQQRRPGGASRHASGYSMRSEKSSSRVSLFPPNSTVYLAGPATVIPSNPKIPSAYTAANLQQLQNAAAVYRSTSAPGTPNPRSADPPSRKGSMYKFSVPNDYDDRQPLRHHESSEEQQAYLQMSARSTPSGSPATSITKTIQTFDFDHRQ</sequence>
<feature type="region of interest" description="Disordered" evidence="1">
    <location>
        <begin position="180"/>
        <end position="243"/>
    </location>
</feature>
<gene>
    <name evidence="3" type="ORF">BGZ97_003573</name>
</gene>
<feature type="compositionally biased region" description="Polar residues" evidence="1">
    <location>
        <begin position="286"/>
        <end position="296"/>
    </location>
</feature>
<feature type="compositionally biased region" description="Basic and acidic residues" evidence="1">
    <location>
        <begin position="317"/>
        <end position="329"/>
    </location>
</feature>
<accession>A0A9P6QWZ3</accession>
<protein>
    <recommendedName>
        <fullName evidence="5">Galactose oxidase</fullName>
    </recommendedName>
</protein>
<feature type="compositionally biased region" description="Polar residues" evidence="1">
    <location>
        <begin position="189"/>
        <end position="199"/>
    </location>
</feature>
<name>A0A9P6QWZ3_9FUNG</name>
<dbReference type="Proteomes" id="UP000823405">
    <property type="component" value="Unassembled WGS sequence"/>
</dbReference>
<feature type="compositionally biased region" description="Polar residues" evidence="1">
    <location>
        <begin position="331"/>
        <end position="358"/>
    </location>
</feature>
<comment type="caution">
    <text evidence="3">The sequence shown here is derived from an EMBL/GenBank/DDBJ whole genome shotgun (WGS) entry which is preliminary data.</text>
</comment>
<proteinExistence type="predicted"/>
<keyword evidence="2" id="KW-0812">Transmembrane</keyword>
<feature type="transmembrane region" description="Helical" evidence="2">
    <location>
        <begin position="110"/>
        <end position="135"/>
    </location>
</feature>
<dbReference type="AlphaFoldDB" id="A0A9P6QWZ3"/>
<evidence type="ECO:0008006" key="5">
    <source>
        <dbReference type="Google" id="ProtNLM"/>
    </source>
</evidence>
<keyword evidence="2" id="KW-1133">Transmembrane helix</keyword>
<dbReference type="InterPro" id="IPR011043">
    <property type="entry name" value="Gal_Oxase/kelch_b-propeller"/>
</dbReference>
<dbReference type="SUPFAM" id="SSF50965">
    <property type="entry name" value="Galactose oxidase, central domain"/>
    <property type="match status" value="1"/>
</dbReference>
<feature type="transmembrane region" description="Helical" evidence="2">
    <location>
        <begin position="69"/>
        <end position="90"/>
    </location>
</feature>
<evidence type="ECO:0000313" key="4">
    <source>
        <dbReference type="Proteomes" id="UP000823405"/>
    </source>
</evidence>
<evidence type="ECO:0000256" key="1">
    <source>
        <dbReference type="SAM" id="MobiDB-lite"/>
    </source>
</evidence>
<keyword evidence="2" id="KW-0472">Membrane</keyword>
<evidence type="ECO:0000313" key="3">
    <source>
        <dbReference type="EMBL" id="KAG0299744.1"/>
    </source>
</evidence>
<keyword evidence="4" id="KW-1185">Reference proteome</keyword>
<reference evidence="3" key="1">
    <citation type="journal article" date="2020" name="Fungal Divers.">
        <title>Resolving the Mortierellaceae phylogeny through synthesis of multi-gene phylogenetics and phylogenomics.</title>
        <authorList>
            <person name="Vandepol N."/>
            <person name="Liber J."/>
            <person name="Desiro A."/>
            <person name="Na H."/>
            <person name="Kennedy M."/>
            <person name="Barry K."/>
            <person name="Grigoriev I.V."/>
            <person name="Miller A.N."/>
            <person name="O'Donnell K."/>
            <person name="Stajich J.E."/>
            <person name="Bonito G."/>
        </authorList>
    </citation>
    <scope>NUCLEOTIDE SEQUENCE</scope>
    <source>
        <strain evidence="3">NVP60</strain>
    </source>
</reference>
<evidence type="ECO:0000256" key="2">
    <source>
        <dbReference type="SAM" id="Phobius"/>
    </source>
</evidence>
<dbReference type="EMBL" id="JAAAIN010001851">
    <property type="protein sequence ID" value="KAG0299744.1"/>
    <property type="molecule type" value="Genomic_DNA"/>
</dbReference>
<feature type="region of interest" description="Disordered" evidence="1">
    <location>
        <begin position="286"/>
        <end position="365"/>
    </location>
</feature>